<dbReference type="Pfam" id="PF01593">
    <property type="entry name" value="Amino_oxidase"/>
    <property type="match status" value="1"/>
</dbReference>
<dbReference type="STRING" id="1965070.A0A443QHA0"/>
<dbReference type="Gene3D" id="3.50.50.60">
    <property type="entry name" value="FAD/NAD(P)-binding domain"/>
    <property type="match status" value="1"/>
</dbReference>
<dbReference type="EMBL" id="NCKU01007848">
    <property type="protein sequence ID" value="RWS02337.1"/>
    <property type="molecule type" value="Genomic_DNA"/>
</dbReference>
<comment type="caution">
    <text evidence="3">The sequence shown here is derived from an EMBL/GenBank/DDBJ whole genome shotgun (WGS) entry which is preliminary data.</text>
</comment>
<name>A0A443QHA0_9ACAR</name>
<dbReference type="SUPFAM" id="SSF51905">
    <property type="entry name" value="FAD/NAD(P)-binding domain"/>
    <property type="match status" value="1"/>
</dbReference>
<organism evidence="3 4">
    <name type="scientific">Dinothrombium tinctorium</name>
    <dbReference type="NCBI Taxonomy" id="1965070"/>
    <lineage>
        <taxon>Eukaryota</taxon>
        <taxon>Metazoa</taxon>
        <taxon>Ecdysozoa</taxon>
        <taxon>Arthropoda</taxon>
        <taxon>Chelicerata</taxon>
        <taxon>Arachnida</taxon>
        <taxon>Acari</taxon>
        <taxon>Acariformes</taxon>
        <taxon>Trombidiformes</taxon>
        <taxon>Prostigmata</taxon>
        <taxon>Anystina</taxon>
        <taxon>Parasitengona</taxon>
        <taxon>Trombidioidea</taxon>
        <taxon>Trombidiidae</taxon>
        <taxon>Dinothrombium</taxon>
    </lineage>
</organism>
<keyword evidence="4" id="KW-1185">Reference proteome</keyword>
<reference evidence="3" key="2">
    <citation type="submission" date="2018-11" db="EMBL/GenBank/DDBJ databases">
        <title>Trombidioid mite genomics.</title>
        <authorList>
            <person name="Dong X."/>
        </authorList>
    </citation>
    <scope>NUCLEOTIDE SEQUENCE</scope>
    <source>
        <strain evidence="3">UoL-WK</strain>
    </source>
</reference>
<dbReference type="InterPro" id="IPR002937">
    <property type="entry name" value="Amino_oxidase"/>
</dbReference>
<evidence type="ECO:0000313" key="2">
    <source>
        <dbReference type="EMBL" id="RWS02337.1"/>
    </source>
</evidence>
<dbReference type="Gene3D" id="3.90.660.10">
    <property type="match status" value="1"/>
</dbReference>
<evidence type="ECO:0000313" key="3">
    <source>
        <dbReference type="EMBL" id="RWS02402.1"/>
    </source>
</evidence>
<protein>
    <recommendedName>
        <fullName evidence="1">Amine oxidase domain-containing protein</fullName>
    </recommendedName>
</protein>
<dbReference type="GO" id="GO:0016491">
    <property type="term" value="F:oxidoreductase activity"/>
    <property type="evidence" value="ECO:0007669"/>
    <property type="project" value="InterPro"/>
</dbReference>
<evidence type="ECO:0000313" key="4">
    <source>
        <dbReference type="Proteomes" id="UP000285301"/>
    </source>
</evidence>
<dbReference type="OrthoDB" id="5046242at2759"/>
<reference evidence="3 4" key="1">
    <citation type="journal article" date="2018" name="Gigascience">
        <title>Genomes of trombidid mites reveal novel predicted allergens and laterally-transferred genes associated with secondary metabolism.</title>
        <authorList>
            <person name="Dong X."/>
            <person name="Chaisiri K."/>
            <person name="Xia D."/>
            <person name="Armstrong S.D."/>
            <person name="Fang Y."/>
            <person name="Donnelly M.J."/>
            <person name="Kadowaki T."/>
            <person name="McGarry J.W."/>
            <person name="Darby A.C."/>
            <person name="Makepeace B.L."/>
        </authorList>
    </citation>
    <scope>NUCLEOTIDE SEQUENCE [LARGE SCALE GENOMIC DNA]</scope>
    <source>
        <strain evidence="3">UoL-WK</strain>
    </source>
</reference>
<proteinExistence type="predicted"/>
<dbReference type="Proteomes" id="UP000285301">
    <property type="component" value="Unassembled WGS sequence"/>
</dbReference>
<gene>
    <name evidence="3" type="ORF">B4U79_18488</name>
    <name evidence="2" type="ORF">B4U79_18496</name>
</gene>
<dbReference type="InterPro" id="IPR036188">
    <property type="entry name" value="FAD/NAD-bd_sf"/>
</dbReference>
<sequence>MKRILDNIKANLSQDFQNAFELLLKYDNLSFVCYLLNIVGYPRELIDWLEMFYERTSVYNQGFVDVVLSALVSDAGNENGFLIVQGGLSIITDSICALLRYKPRLNTIVTAIKPDNESGNIVLVTNKCIKKFKHVITTPTFKALNFIDVSEVGLSIGKRWALRVLNYKHHVKIAFEFKTKFWQNETKMDSKPIFGGSTFTDLSIRRIVYPSDRNDTSIHCRAGLISSS</sequence>
<dbReference type="EMBL" id="NCKU01007766">
    <property type="protein sequence ID" value="RWS02402.1"/>
    <property type="molecule type" value="Genomic_DNA"/>
</dbReference>
<accession>A0A443QHA0</accession>
<evidence type="ECO:0000259" key="1">
    <source>
        <dbReference type="Pfam" id="PF01593"/>
    </source>
</evidence>
<dbReference type="AlphaFoldDB" id="A0A443QHA0"/>
<feature type="domain" description="Amine oxidase" evidence="1">
    <location>
        <begin position="71"/>
        <end position="213"/>
    </location>
</feature>